<dbReference type="PIRSF" id="PIRSF036922">
    <property type="entry name" value="RNaseH_PGAM"/>
    <property type="match status" value="1"/>
</dbReference>
<dbReference type="Gene3D" id="3.30.420.10">
    <property type="entry name" value="Ribonuclease H-like superfamily/Ribonuclease H"/>
    <property type="match status" value="1"/>
</dbReference>
<dbReference type="PANTHER" id="PTHR48100:SF1">
    <property type="entry name" value="HISTIDINE PHOSPHATASE FAMILY PROTEIN-RELATED"/>
    <property type="match status" value="1"/>
</dbReference>
<dbReference type="CDD" id="cd07067">
    <property type="entry name" value="HP_PGM_like"/>
    <property type="match status" value="1"/>
</dbReference>
<dbReference type="InterPro" id="IPR013078">
    <property type="entry name" value="His_Pase_superF_clade-1"/>
</dbReference>
<feature type="region of interest" description="Disordered" evidence="1">
    <location>
        <begin position="139"/>
        <end position="166"/>
    </location>
</feature>
<dbReference type="GO" id="GO:0004523">
    <property type="term" value="F:RNA-DNA hybrid ribonuclease activity"/>
    <property type="evidence" value="ECO:0007669"/>
    <property type="project" value="InterPro"/>
</dbReference>
<dbReference type="SUPFAM" id="SSF53254">
    <property type="entry name" value="Phosphoglycerate mutase-like"/>
    <property type="match status" value="1"/>
</dbReference>
<evidence type="ECO:0000313" key="4">
    <source>
        <dbReference type="EMBL" id="CAB5036937.1"/>
    </source>
</evidence>
<organism evidence="3">
    <name type="scientific">freshwater metagenome</name>
    <dbReference type="NCBI Taxonomy" id="449393"/>
    <lineage>
        <taxon>unclassified sequences</taxon>
        <taxon>metagenomes</taxon>
        <taxon>ecological metagenomes</taxon>
    </lineage>
</organism>
<feature type="compositionally biased region" description="Low complexity" evidence="1">
    <location>
        <begin position="156"/>
        <end position="166"/>
    </location>
</feature>
<feature type="domain" description="RNase H type-1" evidence="2">
    <location>
        <begin position="1"/>
        <end position="141"/>
    </location>
</feature>
<dbReference type="Pfam" id="PF00300">
    <property type="entry name" value="His_Phos_1"/>
    <property type="match status" value="1"/>
</dbReference>
<dbReference type="GO" id="GO:0005737">
    <property type="term" value="C:cytoplasm"/>
    <property type="evidence" value="ECO:0007669"/>
    <property type="project" value="TreeGrafter"/>
</dbReference>
<accession>A0A6J7IZK1</accession>
<dbReference type="SMART" id="SM00855">
    <property type="entry name" value="PGAM"/>
    <property type="match status" value="1"/>
</dbReference>
<dbReference type="PROSITE" id="PS50879">
    <property type="entry name" value="RNASE_H_1"/>
    <property type="match status" value="1"/>
</dbReference>
<reference evidence="3" key="1">
    <citation type="submission" date="2020-05" db="EMBL/GenBank/DDBJ databases">
        <authorList>
            <person name="Chiriac C."/>
            <person name="Salcher M."/>
            <person name="Ghai R."/>
            <person name="Kavagutti S V."/>
        </authorList>
    </citation>
    <scope>NUCLEOTIDE SEQUENCE</scope>
</reference>
<dbReference type="Gene3D" id="3.40.50.1240">
    <property type="entry name" value="Phosphoglycerate mutase-like"/>
    <property type="match status" value="1"/>
</dbReference>
<dbReference type="InterPro" id="IPR036397">
    <property type="entry name" value="RNaseH_sf"/>
</dbReference>
<dbReference type="InterPro" id="IPR012337">
    <property type="entry name" value="RNaseH-like_sf"/>
</dbReference>
<dbReference type="SUPFAM" id="SSF53098">
    <property type="entry name" value="Ribonuclease H-like"/>
    <property type="match status" value="1"/>
</dbReference>
<dbReference type="NCBIfam" id="NF005567">
    <property type="entry name" value="PRK07238.1"/>
    <property type="match status" value="1"/>
</dbReference>
<dbReference type="GO" id="GO:0003676">
    <property type="term" value="F:nucleic acid binding"/>
    <property type="evidence" value="ECO:0007669"/>
    <property type="project" value="InterPro"/>
</dbReference>
<dbReference type="GO" id="GO:0016791">
    <property type="term" value="F:phosphatase activity"/>
    <property type="evidence" value="ECO:0007669"/>
    <property type="project" value="TreeGrafter"/>
</dbReference>
<evidence type="ECO:0000256" key="1">
    <source>
        <dbReference type="SAM" id="MobiDB-lite"/>
    </source>
</evidence>
<dbReference type="InterPro" id="IPR050275">
    <property type="entry name" value="PGM_Phosphatase"/>
</dbReference>
<proteinExistence type="predicted"/>
<name>A0A6J7IZK1_9ZZZZ</name>
<dbReference type="InterPro" id="IPR002156">
    <property type="entry name" value="RNaseH_domain"/>
</dbReference>
<evidence type="ECO:0000259" key="2">
    <source>
        <dbReference type="PROSITE" id="PS50879"/>
    </source>
</evidence>
<gene>
    <name evidence="3" type="ORF">UFOPK3752_00766</name>
    <name evidence="4" type="ORF">UFOPK4150_01724</name>
</gene>
<protein>
    <submittedName>
        <fullName evidence="3">Unannotated protein</fullName>
    </submittedName>
</protein>
<dbReference type="PANTHER" id="PTHR48100">
    <property type="entry name" value="BROAD-SPECIFICITY PHOSPHATASE YOR283W-RELATED"/>
    <property type="match status" value="1"/>
</dbReference>
<dbReference type="EMBL" id="CAFBPU010000039">
    <property type="protein sequence ID" value="CAB5036937.1"/>
    <property type="molecule type" value="Genomic_DNA"/>
</dbReference>
<dbReference type="AlphaFoldDB" id="A0A6J7IZK1"/>
<dbReference type="CDD" id="cd09279">
    <property type="entry name" value="RNase_HI_like"/>
    <property type="match status" value="1"/>
</dbReference>
<dbReference type="InterPro" id="IPR014636">
    <property type="entry name" value="RNaseH/PGlycerate_mutase"/>
</dbReference>
<dbReference type="InterPro" id="IPR029033">
    <property type="entry name" value="His_PPase_superfam"/>
</dbReference>
<dbReference type="EMBL" id="CAFBND010000022">
    <property type="protein sequence ID" value="CAB4936513.1"/>
    <property type="molecule type" value="Genomic_DNA"/>
</dbReference>
<dbReference type="Pfam" id="PF13456">
    <property type="entry name" value="RVT_3"/>
    <property type="match status" value="1"/>
</dbReference>
<sequence length="394" mass="41902">MSRRLIVEADGGSRGNPGPSAYGALVREAATGEVLIELAGHLGIATNNVAEYTGLLEGLRAAIEIDATATVEARLDSKLVVEQMSGRWAIKNDALRRIALEARAVIPREQVTYTWVPREKNKAADLLANESMDAVERGRNGTIRRPRSDAYETEAESAPVPAPSHAHPRPAIVGWGPDIGPPTVLVAVRHGVTQHSLERRFSGSGGPWDPPLVPQGIAQVEAAAGEIALRGGADVLICSPMTRTRQTAALIGTRLGLEPIVVEGLQECRFGEWDGLTFAEVMEGWPDQMGKWLASPTAAPPGGESLVEVVERVRVAIDGVLAEHAGSRVVMAGHVGTIRAMTARALGAPLEAMNRMELAPASLTTLTWYSDGNASMRSFAESGHLEGLGHTWTP</sequence>
<evidence type="ECO:0000313" key="3">
    <source>
        <dbReference type="EMBL" id="CAB4936513.1"/>
    </source>
</evidence>